<evidence type="ECO:0000313" key="3">
    <source>
        <dbReference type="Proteomes" id="UP001160148"/>
    </source>
</evidence>
<comment type="caution">
    <text evidence="2">The sequence shown here is derived from an EMBL/GenBank/DDBJ whole genome shotgun (WGS) entry which is preliminary data.</text>
</comment>
<keyword evidence="1" id="KW-0732">Signal</keyword>
<sequence length="94" mass="10271">MAATFTMILMCLAVLNVAFAMPAAQPAGVATNEDMKTAETSYLPFSLGFGGYQRYSPYGYGYRSGLGVSIGYPTPYSHSFGYSNDYPQYLSQFK</sequence>
<feature type="chain" id="PRO_5043594888" evidence="1">
    <location>
        <begin position="21"/>
        <end position="94"/>
    </location>
</feature>
<feature type="signal peptide" evidence="1">
    <location>
        <begin position="1"/>
        <end position="20"/>
    </location>
</feature>
<dbReference type="Proteomes" id="UP001160148">
    <property type="component" value="Unassembled WGS sequence"/>
</dbReference>
<organism evidence="2 3">
    <name type="scientific">Macrosiphum euphorbiae</name>
    <name type="common">potato aphid</name>
    <dbReference type="NCBI Taxonomy" id="13131"/>
    <lineage>
        <taxon>Eukaryota</taxon>
        <taxon>Metazoa</taxon>
        <taxon>Ecdysozoa</taxon>
        <taxon>Arthropoda</taxon>
        <taxon>Hexapoda</taxon>
        <taxon>Insecta</taxon>
        <taxon>Pterygota</taxon>
        <taxon>Neoptera</taxon>
        <taxon>Paraneoptera</taxon>
        <taxon>Hemiptera</taxon>
        <taxon>Sternorrhyncha</taxon>
        <taxon>Aphidomorpha</taxon>
        <taxon>Aphidoidea</taxon>
        <taxon>Aphididae</taxon>
        <taxon>Macrosiphini</taxon>
        <taxon>Macrosiphum</taxon>
    </lineage>
</organism>
<dbReference type="EMBL" id="CARXXK010000004">
    <property type="protein sequence ID" value="CAI6366713.1"/>
    <property type="molecule type" value="Genomic_DNA"/>
</dbReference>
<name>A0AAV0XES9_9HEMI</name>
<evidence type="ECO:0000313" key="2">
    <source>
        <dbReference type="EMBL" id="CAI6366713.1"/>
    </source>
</evidence>
<proteinExistence type="predicted"/>
<protein>
    <submittedName>
        <fullName evidence="2">Uncharacterized protein</fullName>
    </submittedName>
</protein>
<keyword evidence="3" id="KW-1185">Reference proteome</keyword>
<gene>
    <name evidence="2" type="ORF">MEUPH1_LOCUS21261</name>
</gene>
<reference evidence="2 3" key="1">
    <citation type="submission" date="2023-01" db="EMBL/GenBank/DDBJ databases">
        <authorList>
            <person name="Whitehead M."/>
        </authorList>
    </citation>
    <scope>NUCLEOTIDE SEQUENCE [LARGE SCALE GENOMIC DNA]</scope>
</reference>
<dbReference type="AlphaFoldDB" id="A0AAV0XES9"/>
<accession>A0AAV0XES9</accession>
<evidence type="ECO:0000256" key="1">
    <source>
        <dbReference type="SAM" id="SignalP"/>
    </source>
</evidence>